<dbReference type="SUPFAM" id="SSF51695">
    <property type="entry name" value="PLC-like phosphodiesterases"/>
    <property type="match status" value="1"/>
</dbReference>
<feature type="transmembrane region" description="Helical" evidence="1">
    <location>
        <begin position="33"/>
        <end position="55"/>
    </location>
</feature>
<dbReference type="GO" id="GO:0006629">
    <property type="term" value="P:lipid metabolic process"/>
    <property type="evidence" value="ECO:0007669"/>
    <property type="project" value="InterPro"/>
</dbReference>
<feature type="transmembrane region" description="Helical" evidence="1">
    <location>
        <begin position="131"/>
        <end position="157"/>
    </location>
</feature>
<evidence type="ECO:0000256" key="1">
    <source>
        <dbReference type="SAM" id="Phobius"/>
    </source>
</evidence>
<sequence>MGEPTAPTEPRRAWRSFAACWQSLVITDLFFKVVAFVVLTPLVAISLRTLLAFAGTSVLCDVDIARFLLGPVGWLVFVLVGALWLGIVALEQASLLGILVASRLGKLVGPVPALRYAFSHGWSVLKVTARIVALVLAAIAPFVIVAGLVYVSLLSRYDINYYLKERPPVFHVAVGIGALLSVGLMVTLLWLVTRWFYALPLVLFEGNSGITALKLSAERTRGGRGAIVGWLVGWLLATSLVSLVLTAFVGLVGRAIVPASTGSLHLLAFAVGAVLLLGGLANLVVNLLGTISFATLLSHLYLERGRATGADPISIELGHEAPPRVIGWMTPKRLLVAGVIGGFLAALIGASSLGSVRLEDDVLVMAHRGSSKAAPENTLASFRQAIADGADWIELDVQETADGEVVVFHDSDLMKLAGENLKIWDATTDQLGSIDIGGWFGDEFTDQRVPTLAEVLRICKGKIGVNIELKYYGHDQDLERRVARIVGDAGMNDEVMAMSLEAAGVRTMKKIRPQWRVGQLMSVSIGNVKKIEADFLAVNAAFVDRSLVERVHRNGKQIFVWTVNDAATMSTMIGRGVDGLLTDKPALARRVLEQRAEMSPAQRLLLELSPALGVSPKIDEQ</sequence>
<dbReference type="Pfam" id="PF03009">
    <property type="entry name" value="GDPD"/>
    <property type="match status" value="1"/>
</dbReference>
<keyword evidence="4" id="KW-1185">Reference proteome</keyword>
<dbReference type="PANTHER" id="PTHR46211">
    <property type="entry name" value="GLYCEROPHOSPHORYL DIESTER PHOSPHODIESTERASE"/>
    <property type="match status" value="1"/>
</dbReference>
<dbReference type="Proteomes" id="UP000317093">
    <property type="component" value="Chromosome"/>
</dbReference>
<organism evidence="3 4">
    <name type="scientific">Kolteria novifilia</name>
    <dbReference type="NCBI Taxonomy" id="2527975"/>
    <lineage>
        <taxon>Bacteria</taxon>
        <taxon>Pseudomonadati</taxon>
        <taxon>Planctomycetota</taxon>
        <taxon>Planctomycetia</taxon>
        <taxon>Kolteriales</taxon>
        <taxon>Kolteriaceae</taxon>
        <taxon>Kolteria</taxon>
    </lineage>
</organism>
<dbReference type="KEGG" id="knv:Pan216_06790"/>
<gene>
    <name evidence="3" type="primary">ugpQ_1</name>
    <name evidence="3" type="ORF">Pan216_06790</name>
</gene>
<dbReference type="EMBL" id="CP036279">
    <property type="protein sequence ID" value="QDU59846.1"/>
    <property type="molecule type" value="Genomic_DNA"/>
</dbReference>
<keyword evidence="1" id="KW-0812">Transmembrane</keyword>
<dbReference type="Gene3D" id="3.20.20.190">
    <property type="entry name" value="Phosphatidylinositol (PI) phosphodiesterase"/>
    <property type="match status" value="1"/>
</dbReference>
<dbReference type="PANTHER" id="PTHR46211:SF8">
    <property type="entry name" value="PHOSPHODIESTERASE"/>
    <property type="match status" value="1"/>
</dbReference>
<accession>A0A518AYP3</accession>
<dbReference type="OrthoDB" id="238714at2"/>
<name>A0A518AYP3_9BACT</name>
<feature type="transmembrane region" description="Helical" evidence="1">
    <location>
        <begin position="67"/>
        <end position="90"/>
    </location>
</feature>
<proteinExistence type="predicted"/>
<keyword evidence="1" id="KW-0472">Membrane</keyword>
<dbReference type="InterPro" id="IPR017946">
    <property type="entry name" value="PLC-like_Pdiesterase_TIM-brl"/>
</dbReference>
<dbReference type="InterPro" id="IPR018476">
    <property type="entry name" value="GlyceroP-diester-Pdiesterase_M"/>
</dbReference>
<protein>
    <submittedName>
        <fullName evidence="3">Glycerophosphoryl diester phosphodiesterase</fullName>
        <ecNumber evidence="3">3.1.4.46</ecNumber>
    </submittedName>
</protein>
<dbReference type="Pfam" id="PF10110">
    <property type="entry name" value="GPDPase_memb"/>
    <property type="match status" value="1"/>
</dbReference>
<feature type="transmembrane region" description="Helical" evidence="1">
    <location>
        <begin position="264"/>
        <end position="297"/>
    </location>
</feature>
<feature type="transmembrane region" description="Helical" evidence="1">
    <location>
        <begin position="334"/>
        <end position="353"/>
    </location>
</feature>
<dbReference type="EC" id="3.1.4.46" evidence="3"/>
<dbReference type="CDD" id="cd08579">
    <property type="entry name" value="GDPD_memb_like"/>
    <property type="match status" value="1"/>
</dbReference>
<evidence type="ECO:0000259" key="2">
    <source>
        <dbReference type="PROSITE" id="PS51704"/>
    </source>
</evidence>
<feature type="transmembrane region" description="Helical" evidence="1">
    <location>
        <begin position="169"/>
        <end position="191"/>
    </location>
</feature>
<dbReference type="InterPro" id="IPR030395">
    <property type="entry name" value="GP_PDE_dom"/>
</dbReference>
<reference evidence="3 4" key="1">
    <citation type="submission" date="2019-02" db="EMBL/GenBank/DDBJ databases">
        <title>Deep-cultivation of Planctomycetes and their phenomic and genomic characterization uncovers novel biology.</title>
        <authorList>
            <person name="Wiegand S."/>
            <person name="Jogler M."/>
            <person name="Boedeker C."/>
            <person name="Pinto D."/>
            <person name="Vollmers J."/>
            <person name="Rivas-Marin E."/>
            <person name="Kohn T."/>
            <person name="Peeters S.H."/>
            <person name="Heuer A."/>
            <person name="Rast P."/>
            <person name="Oberbeckmann S."/>
            <person name="Bunk B."/>
            <person name="Jeske O."/>
            <person name="Meyerdierks A."/>
            <person name="Storesund J.E."/>
            <person name="Kallscheuer N."/>
            <person name="Luecker S."/>
            <person name="Lage O.M."/>
            <person name="Pohl T."/>
            <person name="Merkel B.J."/>
            <person name="Hornburger P."/>
            <person name="Mueller R.-W."/>
            <person name="Bruemmer F."/>
            <person name="Labrenz M."/>
            <person name="Spormann A.M."/>
            <person name="Op den Camp H."/>
            <person name="Overmann J."/>
            <person name="Amann R."/>
            <person name="Jetten M.S.M."/>
            <person name="Mascher T."/>
            <person name="Medema M.H."/>
            <person name="Devos D.P."/>
            <person name="Kaster A.-K."/>
            <person name="Ovreas L."/>
            <person name="Rohde M."/>
            <person name="Galperin M.Y."/>
            <person name="Jogler C."/>
        </authorList>
    </citation>
    <scope>NUCLEOTIDE SEQUENCE [LARGE SCALE GENOMIC DNA]</scope>
    <source>
        <strain evidence="3 4">Pan216</strain>
    </source>
</reference>
<dbReference type="PROSITE" id="PS50007">
    <property type="entry name" value="PIPLC_X_DOMAIN"/>
    <property type="match status" value="1"/>
</dbReference>
<evidence type="ECO:0000313" key="4">
    <source>
        <dbReference type="Proteomes" id="UP000317093"/>
    </source>
</evidence>
<keyword evidence="1" id="KW-1133">Transmembrane helix</keyword>
<dbReference type="AlphaFoldDB" id="A0A518AYP3"/>
<feature type="domain" description="GP-PDE" evidence="2">
    <location>
        <begin position="362"/>
        <end position="592"/>
    </location>
</feature>
<dbReference type="GO" id="GO:0008889">
    <property type="term" value="F:glycerophosphodiester phosphodiesterase activity"/>
    <property type="evidence" value="ECO:0007669"/>
    <property type="project" value="UniProtKB-EC"/>
</dbReference>
<dbReference type="PROSITE" id="PS51704">
    <property type="entry name" value="GP_PDE"/>
    <property type="match status" value="1"/>
</dbReference>
<feature type="transmembrane region" description="Helical" evidence="1">
    <location>
        <begin position="227"/>
        <end position="252"/>
    </location>
</feature>
<evidence type="ECO:0000313" key="3">
    <source>
        <dbReference type="EMBL" id="QDU59846.1"/>
    </source>
</evidence>
<feature type="transmembrane region" description="Helical" evidence="1">
    <location>
        <begin position="197"/>
        <end position="215"/>
    </location>
</feature>
<keyword evidence="3" id="KW-0378">Hydrolase</keyword>
<dbReference type="RefSeq" id="WP_145254776.1">
    <property type="nucleotide sequence ID" value="NZ_CP036279.1"/>
</dbReference>